<sequence>MLPEGILHLKRVFTATVSPVPGLTGAVPFSSIHPLNTQPNPPSPRRLSGRKFLVANLRSLKENLRNLEAILSSSSSLEVDELLSALLVVVEDTTGAVG</sequence>
<keyword evidence="3" id="KW-1185">Reference proteome</keyword>
<dbReference type="Proteomes" id="UP000634136">
    <property type="component" value="Unassembled WGS sequence"/>
</dbReference>
<reference evidence="2" key="1">
    <citation type="submission" date="2020-09" db="EMBL/GenBank/DDBJ databases">
        <title>Genome-Enabled Discovery of Anthraquinone Biosynthesis in Senna tora.</title>
        <authorList>
            <person name="Kang S.-H."/>
            <person name="Pandey R.P."/>
            <person name="Lee C.-M."/>
            <person name="Sim J.-S."/>
            <person name="Jeong J.-T."/>
            <person name="Choi B.-S."/>
            <person name="Jung M."/>
            <person name="Ginzburg D."/>
            <person name="Zhao K."/>
            <person name="Won S.Y."/>
            <person name="Oh T.-J."/>
            <person name="Yu Y."/>
            <person name="Kim N.-H."/>
            <person name="Lee O.R."/>
            <person name="Lee T.-H."/>
            <person name="Bashyal P."/>
            <person name="Kim T.-S."/>
            <person name="Lee W.-H."/>
            <person name="Kawkins C."/>
            <person name="Kim C.-K."/>
            <person name="Kim J.S."/>
            <person name="Ahn B.O."/>
            <person name="Rhee S.Y."/>
            <person name="Sohng J.K."/>
        </authorList>
    </citation>
    <scope>NUCLEOTIDE SEQUENCE</scope>
    <source>
        <tissue evidence="2">Leaf</tissue>
    </source>
</reference>
<accession>A0A834WN14</accession>
<protein>
    <submittedName>
        <fullName evidence="2">Uncharacterized protein</fullName>
    </submittedName>
</protein>
<gene>
    <name evidence="2" type="ORF">G2W53_020594</name>
</gene>
<evidence type="ECO:0000256" key="1">
    <source>
        <dbReference type="SAM" id="Coils"/>
    </source>
</evidence>
<dbReference type="OrthoDB" id="10593757at2759"/>
<feature type="coiled-coil region" evidence="1">
    <location>
        <begin position="50"/>
        <end position="77"/>
    </location>
</feature>
<evidence type="ECO:0000313" key="2">
    <source>
        <dbReference type="EMBL" id="KAF7829430.1"/>
    </source>
</evidence>
<name>A0A834WN14_9FABA</name>
<proteinExistence type="predicted"/>
<organism evidence="2 3">
    <name type="scientific">Senna tora</name>
    <dbReference type="NCBI Taxonomy" id="362788"/>
    <lineage>
        <taxon>Eukaryota</taxon>
        <taxon>Viridiplantae</taxon>
        <taxon>Streptophyta</taxon>
        <taxon>Embryophyta</taxon>
        <taxon>Tracheophyta</taxon>
        <taxon>Spermatophyta</taxon>
        <taxon>Magnoliopsida</taxon>
        <taxon>eudicotyledons</taxon>
        <taxon>Gunneridae</taxon>
        <taxon>Pentapetalae</taxon>
        <taxon>rosids</taxon>
        <taxon>fabids</taxon>
        <taxon>Fabales</taxon>
        <taxon>Fabaceae</taxon>
        <taxon>Caesalpinioideae</taxon>
        <taxon>Cassia clade</taxon>
        <taxon>Senna</taxon>
    </lineage>
</organism>
<comment type="caution">
    <text evidence="2">The sequence shown here is derived from an EMBL/GenBank/DDBJ whole genome shotgun (WGS) entry which is preliminary data.</text>
</comment>
<evidence type="ECO:0000313" key="3">
    <source>
        <dbReference type="Proteomes" id="UP000634136"/>
    </source>
</evidence>
<keyword evidence="1" id="KW-0175">Coiled coil</keyword>
<dbReference type="EMBL" id="JAAIUW010000006">
    <property type="protein sequence ID" value="KAF7829430.1"/>
    <property type="molecule type" value="Genomic_DNA"/>
</dbReference>
<dbReference type="AlphaFoldDB" id="A0A834WN14"/>